<dbReference type="GO" id="GO:0003676">
    <property type="term" value="F:nucleic acid binding"/>
    <property type="evidence" value="ECO:0007669"/>
    <property type="project" value="InterPro"/>
</dbReference>
<dbReference type="Gene3D" id="3.30.420.10">
    <property type="entry name" value="Ribonuclease H-like superfamily/Ribonuclease H"/>
    <property type="match status" value="1"/>
</dbReference>
<organism evidence="1 2">
    <name type="scientific">Cystoisospora suis</name>
    <dbReference type="NCBI Taxonomy" id="483139"/>
    <lineage>
        <taxon>Eukaryota</taxon>
        <taxon>Sar</taxon>
        <taxon>Alveolata</taxon>
        <taxon>Apicomplexa</taxon>
        <taxon>Conoidasida</taxon>
        <taxon>Coccidia</taxon>
        <taxon>Eucoccidiorida</taxon>
        <taxon>Eimeriorina</taxon>
        <taxon>Sarcocystidae</taxon>
        <taxon>Cystoisospora</taxon>
    </lineage>
</organism>
<dbReference type="InterPro" id="IPR036397">
    <property type="entry name" value="RNaseH_sf"/>
</dbReference>
<name>A0A2C6K9E1_9APIC</name>
<feature type="non-terminal residue" evidence="1">
    <location>
        <position position="1"/>
    </location>
</feature>
<dbReference type="RefSeq" id="XP_067916572.1">
    <property type="nucleotide sequence ID" value="XM_068071452.1"/>
</dbReference>
<dbReference type="AlphaFoldDB" id="A0A2C6K9E1"/>
<dbReference type="PANTHER" id="PTHR45835:SF99">
    <property type="entry name" value="CHROMO DOMAIN-CONTAINING PROTEIN-RELATED"/>
    <property type="match status" value="1"/>
</dbReference>
<protein>
    <submittedName>
        <fullName evidence="1">Gag-pol polyprotein</fullName>
    </submittedName>
</protein>
<dbReference type="InterPro" id="IPR012337">
    <property type="entry name" value="RNaseH-like_sf"/>
</dbReference>
<gene>
    <name evidence="1" type="ORF">CSUI_011353</name>
</gene>
<keyword evidence="2" id="KW-1185">Reference proteome</keyword>
<accession>A0A2C6K9E1</accession>
<dbReference type="SUPFAM" id="SSF53098">
    <property type="entry name" value="Ribonuclease H-like"/>
    <property type="match status" value="1"/>
</dbReference>
<dbReference type="PANTHER" id="PTHR45835">
    <property type="entry name" value="YALI0A06105P"/>
    <property type="match status" value="1"/>
</dbReference>
<dbReference type="OrthoDB" id="2013610at2759"/>
<reference evidence="1 2" key="1">
    <citation type="journal article" date="2017" name="Int. J. Parasitol.">
        <title>The genome of the protozoan parasite Cystoisospora suis and a reverse vaccinology approach to identify vaccine candidates.</title>
        <authorList>
            <person name="Palmieri N."/>
            <person name="Shrestha A."/>
            <person name="Ruttkowski B."/>
            <person name="Beck T."/>
            <person name="Vogl C."/>
            <person name="Tomley F."/>
            <person name="Blake D.P."/>
            <person name="Joachim A."/>
        </authorList>
    </citation>
    <scope>NUCLEOTIDE SEQUENCE [LARGE SCALE GENOMIC DNA]</scope>
    <source>
        <strain evidence="1 2">Wien I</strain>
    </source>
</reference>
<dbReference type="EMBL" id="MIGC01010977">
    <property type="protein sequence ID" value="PHJ14837.1"/>
    <property type="molecule type" value="Genomic_DNA"/>
</dbReference>
<dbReference type="Proteomes" id="UP000221165">
    <property type="component" value="Unassembled WGS sequence"/>
</dbReference>
<evidence type="ECO:0000313" key="1">
    <source>
        <dbReference type="EMBL" id="PHJ14837.1"/>
    </source>
</evidence>
<feature type="non-terminal residue" evidence="1">
    <location>
        <position position="67"/>
    </location>
</feature>
<evidence type="ECO:0000313" key="2">
    <source>
        <dbReference type="Proteomes" id="UP000221165"/>
    </source>
</evidence>
<proteinExistence type="predicted"/>
<comment type="caution">
    <text evidence="1">The sequence shown here is derived from an EMBL/GenBank/DDBJ whole genome shotgun (WGS) entry which is preliminary data.</text>
</comment>
<dbReference type="VEuPathDB" id="ToxoDB:CSUI_011353"/>
<sequence>LPIPKFPWEEISVDLILGLPRTEEGYDAIVTIVCRLTKMAHFVPARQTASAEDLVRIIIREVVRLHG</sequence>
<dbReference type="GeneID" id="94434663"/>